<feature type="domain" description="FAD dependent oxidoreductase" evidence="3">
    <location>
        <begin position="54"/>
        <end position="471"/>
    </location>
</feature>
<gene>
    <name evidence="4" type="ORF">EURHEDRAFT_513766</name>
</gene>
<evidence type="ECO:0000259" key="3">
    <source>
        <dbReference type="Pfam" id="PF01266"/>
    </source>
</evidence>
<name>A0A017SJQ1_ASPRC</name>
<dbReference type="HOGENOM" id="CLU_022730_0_1_1"/>
<feature type="region of interest" description="Disordered" evidence="1">
    <location>
        <begin position="501"/>
        <end position="521"/>
    </location>
</feature>
<dbReference type="Pfam" id="PF01266">
    <property type="entry name" value="DAO"/>
    <property type="match status" value="1"/>
</dbReference>
<reference evidence="5" key="1">
    <citation type="journal article" date="2014" name="Nat. Commun.">
        <title>Genomic adaptations of the halophilic Dead Sea filamentous fungus Eurotium rubrum.</title>
        <authorList>
            <person name="Kis-Papo T."/>
            <person name="Weig A.R."/>
            <person name="Riley R."/>
            <person name="Persoh D."/>
            <person name="Salamov A."/>
            <person name="Sun H."/>
            <person name="Lipzen A."/>
            <person name="Wasser S.P."/>
            <person name="Rambold G."/>
            <person name="Grigoriev I.V."/>
            <person name="Nevo E."/>
        </authorList>
    </citation>
    <scope>NUCLEOTIDE SEQUENCE [LARGE SCALE GENOMIC DNA]</scope>
    <source>
        <strain evidence="5">CBS 135680</strain>
    </source>
</reference>
<dbReference type="SUPFAM" id="SSF51905">
    <property type="entry name" value="FAD/NAD(P)-binding domain"/>
    <property type="match status" value="1"/>
</dbReference>
<evidence type="ECO:0000256" key="2">
    <source>
        <dbReference type="SAM" id="SignalP"/>
    </source>
</evidence>
<dbReference type="EMBL" id="KK088416">
    <property type="protein sequence ID" value="EYE97183.1"/>
    <property type="molecule type" value="Genomic_DNA"/>
</dbReference>
<feature type="chain" id="PRO_5001496235" evidence="2">
    <location>
        <begin position="19"/>
        <end position="521"/>
    </location>
</feature>
<dbReference type="InterPro" id="IPR006076">
    <property type="entry name" value="FAD-dep_OxRdtase"/>
</dbReference>
<dbReference type="Gene3D" id="3.50.50.60">
    <property type="entry name" value="FAD/NAD(P)-binding domain"/>
    <property type="match status" value="1"/>
</dbReference>
<accession>A0A017SJQ1</accession>
<keyword evidence="2" id="KW-0732">Signal</keyword>
<dbReference type="Proteomes" id="UP000019804">
    <property type="component" value="Unassembled WGS sequence"/>
</dbReference>
<protein>
    <submittedName>
        <fullName evidence="4">FAD dependent oxidoreductase</fullName>
    </submittedName>
</protein>
<evidence type="ECO:0000256" key="1">
    <source>
        <dbReference type="SAM" id="MobiDB-lite"/>
    </source>
</evidence>
<evidence type="ECO:0000313" key="5">
    <source>
        <dbReference type="Proteomes" id="UP000019804"/>
    </source>
</evidence>
<feature type="signal peptide" evidence="2">
    <location>
        <begin position="1"/>
        <end position="18"/>
    </location>
</feature>
<dbReference type="GO" id="GO:0005737">
    <property type="term" value="C:cytoplasm"/>
    <property type="evidence" value="ECO:0007669"/>
    <property type="project" value="TreeGrafter"/>
</dbReference>
<sequence>MRFQLPLVLFSLSQCAFAVDPGLPMKDPLISYWQLPPNPDVSDRQSPNLPNDVDVVIIGSGITGTAVARWLLRDGLQSQPLRIAMIEARQSCSGGTGRNAGHIRPTPWDYVKDKANIGADEAAKIVRLRARHYEEYVKAVNEDLDAAGIDAAEVRAIDSIDAWFTDKSFNSAVEELQILKREMPDIGNEWTVFSGDEAREKTLMPDVVGIFAGTPGNMGGAMWPYRFVTHLQAALLKKYPTFSLDTHTPALNITQYVGPGRANFEVRTPRGIIRTRHVVHTGGAWIPHLLPNLDGKLSQARWPMIAQAVGDKIPEAGQWPSLYPNGSQPGGRGMGLWRDYYGTMLQQPKTGLFIGGGGIQGQEMYPPWDDHSPLEPILASYLNGFMTTFFGYDNWGAERPAGPPQKDVYQGRTKRIWTGVDSMSWDEYPIVGALPASATGRQVSNGSEWICTGYSGNGMPTAWLSAKALSEVILQSEENGDNQTWPDWFPDAWVVSEERLGKEGTNSSQGSAMTKRARPMI</sequence>
<dbReference type="GeneID" id="63701326"/>
<organism evidence="4 5">
    <name type="scientific">Aspergillus ruber (strain CBS 135680)</name>
    <dbReference type="NCBI Taxonomy" id="1388766"/>
    <lineage>
        <taxon>Eukaryota</taxon>
        <taxon>Fungi</taxon>
        <taxon>Dikarya</taxon>
        <taxon>Ascomycota</taxon>
        <taxon>Pezizomycotina</taxon>
        <taxon>Eurotiomycetes</taxon>
        <taxon>Eurotiomycetidae</taxon>
        <taxon>Eurotiales</taxon>
        <taxon>Aspergillaceae</taxon>
        <taxon>Aspergillus</taxon>
        <taxon>Aspergillus subgen. Aspergillus</taxon>
    </lineage>
</organism>
<dbReference type="InterPro" id="IPR036188">
    <property type="entry name" value="FAD/NAD-bd_sf"/>
</dbReference>
<dbReference type="RefSeq" id="XP_040640871.1">
    <property type="nucleotide sequence ID" value="XM_040786202.1"/>
</dbReference>
<dbReference type="OrthoDB" id="512662at2759"/>
<keyword evidence="5" id="KW-1185">Reference proteome</keyword>
<dbReference type="Gene3D" id="3.30.9.10">
    <property type="entry name" value="D-Amino Acid Oxidase, subunit A, domain 2"/>
    <property type="match status" value="1"/>
</dbReference>
<proteinExistence type="predicted"/>
<dbReference type="AlphaFoldDB" id="A0A017SJQ1"/>
<dbReference type="PANTHER" id="PTHR13847">
    <property type="entry name" value="SARCOSINE DEHYDROGENASE-RELATED"/>
    <property type="match status" value="1"/>
</dbReference>
<dbReference type="PANTHER" id="PTHR13847:SF213">
    <property type="entry name" value="DEPENDENT OXIDOREDUCTASE, PUTATIVE-RELATED"/>
    <property type="match status" value="1"/>
</dbReference>
<dbReference type="STRING" id="1388766.A0A017SJQ1"/>
<evidence type="ECO:0000313" key="4">
    <source>
        <dbReference type="EMBL" id="EYE97183.1"/>
    </source>
</evidence>